<name>A0A3P7IGW2_STRVU</name>
<keyword evidence="2" id="KW-1185">Reference proteome</keyword>
<dbReference type="PANTHER" id="PTHR31389">
    <property type="entry name" value="LD39211P"/>
    <property type="match status" value="1"/>
</dbReference>
<dbReference type="OrthoDB" id="5787372at2759"/>
<evidence type="ECO:0000313" key="2">
    <source>
        <dbReference type="Proteomes" id="UP000270094"/>
    </source>
</evidence>
<protein>
    <submittedName>
        <fullName evidence="1">Uncharacterized protein</fullName>
    </submittedName>
</protein>
<organism evidence="1 2">
    <name type="scientific">Strongylus vulgaris</name>
    <name type="common">Blood worm</name>
    <dbReference type="NCBI Taxonomy" id="40348"/>
    <lineage>
        <taxon>Eukaryota</taxon>
        <taxon>Metazoa</taxon>
        <taxon>Ecdysozoa</taxon>
        <taxon>Nematoda</taxon>
        <taxon>Chromadorea</taxon>
        <taxon>Rhabditida</taxon>
        <taxon>Rhabditina</taxon>
        <taxon>Rhabditomorpha</taxon>
        <taxon>Strongyloidea</taxon>
        <taxon>Strongylidae</taxon>
        <taxon>Strongylus</taxon>
    </lineage>
</organism>
<dbReference type="PANTHER" id="PTHR31389:SF4">
    <property type="entry name" value="LD39211P"/>
    <property type="match status" value="1"/>
</dbReference>
<reference evidence="1 2" key="1">
    <citation type="submission" date="2018-11" db="EMBL/GenBank/DDBJ databases">
        <authorList>
            <consortium name="Pathogen Informatics"/>
        </authorList>
    </citation>
    <scope>NUCLEOTIDE SEQUENCE [LARGE SCALE GENOMIC DNA]</scope>
</reference>
<sequence length="106" mass="12084">MNHDANLAFVVRTTDAVEILKWYVLCALEKECMAPAGAQLICKFREDRYTAYAGCHRYDQSAINLLLANAYHYNISNYISRLGKEGVKINRFAADHLTESDFDCTK</sequence>
<dbReference type="AlphaFoldDB" id="A0A3P7IGW2"/>
<proteinExistence type="predicted"/>
<accession>A0A3P7IGW2</accession>
<dbReference type="Proteomes" id="UP000270094">
    <property type="component" value="Unassembled WGS sequence"/>
</dbReference>
<evidence type="ECO:0000313" key="1">
    <source>
        <dbReference type="EMBL" id="VDM65989.1"/>
    </source>
</evidence>
<dbReference type="EMBL" id="UYYB01001821">
    <property type="protein sequence ID" value="VDM65989.1"/>
    <property type="molecule type" value="Genomic_DNA"/>
</dbReference>
<gene>
    <name evidence="1" type="ORF">SVUK_LOCUS987</name>
</gene>